<evidence type="ECO:0000313" key="3">
    <source>
        <dbReference type="EMBL" id="PTB36733.1"/>
    </source>
</evidence>
<feature type="domain" description="CHAT" evidence="2">
    <location>
        <begin position="1282"/>
        <end position="1591"/>
    </location>
</feature>
<evidence type="ECO:0000313" key="4">
    <source>
        <dbReference type="Proteomes" id="UP000240493"/>
    </source>
</evidence>
<dbReference type="InterPro" id="IPR024983">
    <property type="entry name" value="CHAT_dom"/>
</dbReference>
<dbReference type="EMBL" id="KZ679269">
    <property type="protein sequence ID" value="PTB36733.1"/>
    <property type="molecule type" value="Genomic_DNA"/>
</dbReference>
<organism evidence="3 4">
    <name type="scientific">Trichoderma asperellum (strain ATCC 204424 / CBS 433.97 / NBRC 101777)</name>
    <dbReference type="NCBI Taxonomy" id="1042311"/>
    <lineage>
        <taxon>Eukaryota</taxon>
        <taxon>Fungi</taxon>
        <taxon>Dikarya</taxon>
        <taxon>Ascomycota</taxon>
        <taxon>Pezizomycotina</taxon>
        <taxon>Sordariomycetes</taxon>
        <taxon>Hypocreomycetidae</taxon>
        <taxon>Hypocreales</taxon>
        <taxon>Hypocreaceae</taxon>
        <taxon>Trichoderma</taxon>
    </lineage>
</organism>
<evidence type="ECO:0000259" key="2">
    <source>
        <dbReference type="Pfam" id="PF12770"/>
    </source>
</evidence>
<dbReference type="Pfam" id="PF12770">
    <property type="entry name" value="CHAT"/>
    <property type="match status" value="1"/>
</dbReference>
<dbReference type="InterPro" id="IPR011990">
    <property type="entry name" value="TPR-like_helical_dom_sf"/>
</dbReference>
<dbReference type="Proteomes" id="UP000240493">
    <property type="component" value="Unassembled WGS sequence"/>
</dbReference>
<gene>
    <name evidence="3" type="ORF">M441DRAFT_50777</name>
</gene>
<dbReference type="OrthoDB" id="9991317at2759"/>
<proteinExistence type="predicted"/>
<protein>
    <recommendedName>
        <fullName evidence="2">CHAT domain-containing protein</fullName>
    </recommendedName>
</protein>
<dbReference type="Gene3D" id="1.25.40.10">
    <property type="entry name" value="Tetratricopeptide repeat domain"/>
    <property type="match status" value="2"/>
</dbReference>
<reference evidence="3 4" key="1">
    <citation type="submission" date="2016-07" db="EMBL/GenBank/DDBJ databases">
        <title>Multiple horizontal gene transfer events from other fungi enriched the ability of initially mycotrophic Trichoderma (Ascomycota) to feed on dead plant biomass.</title>
        <authorList>
            <consortium name="DOE Joint Genome Institute"/>
            <person name="Aerts A."/>
            <person name="Atanasova L."/>
            <person name="Chenthamara K."/>
            <person name="Zhang J."/>
            <person name="Grujic M."/>
            <person name="Henrissat B."/>
            <person name="Kuo A."/>
            <person name="Salamov A."/>
            <person name="Lipzen A."/>
            <person name="Labutti K."/>
            <person name="Barry K."/>
            <person name="Miao Y."/>
            <person name="Rahimi M.J."/>
            <person name="Shen Q."/>
            <person name="Grigoriev I.V."/>
            <person name="Kubicek C.P."/>
            <person name="Druzhinina I.S."/>
        </authorList>
    </citation>
    <scope>NUCLEOTIDE SEQUENCE [LARGE SCALE GENOMIC DNA]</scope>
    <source>
        <strain evidence="3 4">CBS 433.97</strain>
    </source>
</reference>
<name>A0A2T3YVZ0_TRIA4</name>
<keyword evidence="4" id="KW-1185">Reference proteome</keyword>
<feature type="region of interest" description="Disordered" evidence="1">
    <location>
        <begin position="1"/>
        <end position="20"/>
    </location>
</feature>
<accession>A0A2T3YVZ0</accession>
<evidence type="ECO:0000256" key="1">
    <source>
        <dbReference type="SAM" id="MobiDB-lite"/>
    </source>
</evidence>
<sequence length="1591" mass="176182">MAAESSTYPPSRAAGGGQGERGFDCTINEMGLGINNLSLDEKTPAWRALRDTLTKRYQKRETAVDLDQAIAAGEEVLTLANISENRASYMSILAFLKTVRFLKTSARKDVQDAIALGRQAKKLCRSCDPPWPAVIRNLGDGFVARFQSADHGGRLSDLDEAIECSREMLRETKQGTLPHYAALSSLVTRLILRSEKTGDPAHGEEAIQLSRQHLENAAPGSPEQIVIQQSLGLALLSKYERTGYWRYLEETIRLQRLVTDTIPHGDDSRPEACTNLAVLLRKKYDCTNKEVDLQEAVRLYKEAATACPAVHPSRVRYLADYVTQLSNLIGLTAEVYTVDNALREASELMRPIPAAYEGMALVLRSVGRIASRKYELSGNPSDLVKAVHQALKVASQANGTGPQHAEQLHYNSDVLRRLLKHAGNLAAAPQDNYIVLQVVKAMHAEYCKLVKSDILKSRSFVHSLMTLEKDVVINAQIVSISTSAKTDEVMKKEMADQVNFAVSLGAKTIQHRIKMVDFTVQFNPKNDGAQYSSALSRSLKVLQHSPKPLTKERLAELVDQARKAYRESQKLQQLCGPLISDLGDLVDLHSGDLTTQVDLLDMTADLFLQNYFKSHDLNDLKLSLTKAKESLALQCDGEYSEMDRPGEIRCRLLCNMTHELRDVYLTRREEEWLTEAIFIGAAAVRIVALAYPSPKAKHDLLIRSSALVGLANAYKSKYQLHGTFDLLEKAIEMVQEATRLDDQSQGANVDERGPSVNALALMMRLRYLETGEIEDLNTGIRHIEAFLGDYRGQGPQTSRGRSSLIANLGLLYLSKCERTGDLADIDNAIFYCQASVKSMQNLASAYLERYFVMGNVEDLRTAVEYASIVAREALENKNPAPETLVDTGIIMMASYVRTKNIWDLKQATKWLLQAVSVYPSSHLGASYARLEYGRALELDYAVNPSQETLEKCISAYKSSADSMTGRTTVRDNAARHLYRLLISNGRYAEALEQMDKLVENVAARCPRWLPSADRQFLLSSLHGVPSDIAAATLQLSSPGSAYRALCSLELSRGVLLGSIMELRSEAKQLGAGNKGLIAEWHRLCMELDSSLQERTQDQFATRRKAVLEELMVVIDAIRRIPGYAAFAPPLDLGSMEAHDLQMASPGLFERYNSLQREQSSFPVEKVGGRQTRRQRELSNKMDAMLARIRKLPGLENFLLPPSESEAIALARNGPVIIINSSEVVHRSDAIIITSSGIEELHLPLLHYQDIQHHRKLQEDALANWTLRNLAEKNKHMREILIWLWFSSVKPVLDHLGMTRSSSGLRPRVHWIGTGILSTAPFHAAGDHSQGSTENTISHVLSSYTTTLRALTFARDHTSFEEVDNPNKNKRILLVSVPDAPGAKSLPAVDHEVAAIASVSKPHATVVQLKAPEPRSVLQELPLAHVVHFACHAVAQATDLNSSHLVLMPDPEAVPSHTRGSKWPDSIVTTRLAAGRLAVQEISACRASSAELAYLSVCSAAENRANTLADESIHISSAFQLVGFKHVVGTLWQTKDRCCQEVAAEFYRTLFAAGDGDAGLPAPEALDQAVRRLRQRNPERVLDWAPFIHMGA</sequence>
<dbReference type="STRING" id="1042311.A0A2T3YVZ0"/>